<sequence>MYVAAPVIEQGRIIGVLTVETQRTMAPVIKRSERRILWAGALLLGIALLIGRYPSGGSRSG</sequence>
<reference evidence="2" key="1">
    <citation type="submission" date="2021-03" db="EMBL/GenBank/DDBJ databases">
        <title>Molecular epidemiology and mechanisms of colistin and carbapenem resistance in Enterobacteriaceae from clinical isolates, the environment and porcine samples in Pretoria, South Africa.</title>
        <authorList>
            <person name="Bogoshi D."/>
            <person name="Mbelle N.M."/>
            <person name="Naidoo V."/>
            <person name="Osei Sekyere J."/>
        </authorList>
    </citation>
    <scope>NUCLEOTIDE SEQUENCE</scope>
    <source>
        <strain evidence="2">C080</strain>
    </source>
</reference>
<keyword evidence="1" id="KW-1133">Transmembrane helix</keyword>
<evidence type="ECO:0000256" key="1">
    <source>
        <dbReference type="SAM" id="Phobius"/>
    </source>
</evidence>
<keyword evidence="1" id="KW-0472">Membrane</keyword>
<evidence type="ECO:0000313" key="2">
    <source>
        <dbReference type="EMBL" id="MBO2007166.1"/>
    </source>
</evidence>
<dbReference type="EMBL" id="JAGETR010000128">
    <property type="protein sequence ID" value="MBO2007166.1"/>
    <property type="molecule type" value="Genomic_DNA"/>
</dbReference>
<gene>
    <name evidence="2" type="ORF">J4732_17545</name>
</gene>
<organism evidence="2">
    <name type="scientific">Serratia marcescens</name>
    <dbReference type="NCBI Taxonomy" id="615"/>
    <lineage>
        <taxon>Bacteria</taxon>
        <taxon>Pseudomonadati</taxon>
        <taxon>Pseudomonadota</taxon>
        <taxon>Gammaproteobacteria</taxon>
        <taxon>Enterobacterales</taxon>
        <taxon>Yersiniaceae</taxon>
        <taxon>Serratia</taxon>
    </lineage>
</organism>
<protein>
    <submittedName>
        <fullName evidence="2">Uncharacterized protein</fullName>
    </submittedName>
</protein>
<comment type="caution">
    <text evidence="2">The sequence shown here is derived from an EMBL/GenBank/DDBJ whole genome shotgun (WGS) entry which is preliminary data.</text>
</comment>
<feature type="transmembrane region" description="Helical" evidence="1">
    <location>
        <begin position="36"/>
        <end position="55"/>
    </location>
</feature>
<proteinExistence type="predicted"/>
<name>A0A939SRD6_SERMA</name>
<dbReference type="AlphaFoldDB" id="A0A939SRD6"/>
<keyword evidence="1" id="KW-0812">Transmembrane</keyword>
<accession>A0A939SRD6</accession>